<sequence length="459" mass="51276">MFKLRPYQELLIEGVRDEFRSGRRKTCIVAPCGAGKTVIMAWMAAQSATRGQSVLFAVHRQELIDQSSETFTAMGIQHGIIAPGCSATGDQIQIGSIFTVARRLDRINPPNVIIFDESHHAKANTWVKLMEAFPQAFVIGLTATPARTNGDGMGDIFESLVLGPSVKQLIEWGNLTPYKYFAPPVKANLDGLRVKYGDYIKSDITLAMDRSEIIGDAIEQYKKLTDGKRAIAYCVSRAHSEHTAEMFRAAGIPAQHIDGETEQGVRKAAIDQFRTGNIKVLCNVDLISEGFDVPAMEAVLLLRPTQSLTLHIQQSMRPMRPDKDNPDKVAIIIDHVGNCYRHGLPDEDRSWSLEGKKKNSTGPREVSLRQCPKCYAAHRPAPVCPLCGYQYAPTERAEPDKRQGELVKVDEIERQRKKQEIRQARNITDLEEIALRRGYKLGWINKMAELKRIPNGGTK</sequence>
<dbReference type="STRING" id="349161.Dred_2616"/>
<dbReference type="InterPro" id="IPR027417">
    <property type="entry name" value="P-loop_NTPase"/>
</dbReference>
<dbReference type="GO" id="GO:0003677">
    <property type="term" value="F:DNA binding"/>
    <property type="evidence" value="ECO:0007669"/>
    <property type="project" value="InterPro"/>
</dbReference>
<dbReference type="Pfam" id="PF00271">
    <property type="entry name" value="Helicase_C"/>
    <property type="match status" value="1"/>
</dbReference>
<dbReference type="Proteomes" id="UP000001556">
    <property type="component" value="Chromosome"/>
</dbReference>
<dbReference type="AlphaFoldDB" id="A4J7S3"/>
<dbReference type="PROSITE" id="PS51192">
    <property type="entry name" value="HELICASE_ATP_BIND_1"/>
    <property type="match status" value="1"/>
</dbReference>
<feature type="domain" description="Helicase C-terminal" evidence="2">
    <location>
        <begin position="217"/>
        <end position="364"/>
    </location>
</feature>
<evidence type="ECO:0000313" key="4">
    <source>
        <dbReference type="Proteomes" id="UP000001556"/>
    </source>
</evidence>
<protein>
    <submittedName>
        <fullName evidence="3">Type III restriction enzyme, res subunit</fullName>
    </submittedName>
</protein>
<accession>A4J7S3</accession>
<dbReference type="HOGENOM" id="CLU_014765_3_2_9"/>
<proteinExistence type="predicted"/>
<feature type="domain" description="Helicase ATP-binding" evidence="1">
    <location>
        <begin position="17"/>
        <end position="163"/>
    </location>
</feature>
<dbReference type="InterPro" id="IPR014001">
    <property type="entry name" value="Helicase_ATP-bd"/>
</dbReference>
<dbReference type="PANTHER" id="PTHR47396">
    <property type="entry name" value="TYPE I RESTRICTION ENZYME ECOKI R PROTEIN"/>
    <property type="match status" value="1"/>
</dbReference>
<evidence type="ECO:0000259" key="1">
    <source>
        <dbReference type="PROSITE" id="PS51192"/>
    </source>
</evidence>
<dbReference type="OrthoDB" id="9802848at2"/>
<gene>
    <name evidence="3" type="ordered locus">Dred_2616</name>
</gene>
<dbReference type="eggNOG" id="COG1061">
    <property type="taxonomic scope" value="Bacteria"/>
</dbReference>
<name>A4J7S3_DESRM</name>
<dbReference type="PROSITE" id="PS51194">
    <property type="entry name" value="HELICASE_CTER"/>
    <property type="match status" value="1"/>
</dbReference>
<dbReference type="GO" id="GO:0005829">
    <property type="term" value="C:cytosol"/>
    <property type="evidence" value="ECO:0007669"/>
    <property type="project" value="TreeGrafter"/>
</dbReference>
<dbReference type="GO" id="GO:0005524">
    <property type="term" value="F:ATP binding"/>
    <property type="evidence" value="ECO:0007669"/>
    <property type="project" value="InterPro"/>
</dbReference>
<dbReference type="KEGG" id="drm:Dred_2616"/>
<dbReference type="PANTHER" id="PTHR47396:SF1">
    <property type="entry name" value="ATP-DEPENDENT HELICASE IRC3-RELATED"/>
    <property type="match status" value="1"/>
</dbReference>
<dbReference type="InterPro" id="IPR001650">
    <property type="entry name" value="Helicase_C-like"/>
</dbReference>
<dbReference type="RefSeq" id="WP_011878924.1">
    <property type="nucleotide sequence ID" value="NC_009253.1"/>
</dbReference>
<dbReference type="Gene3D" id="3.40.50.300">
    <property type="entry name" value="P-loop containing nucleotide triphosphate hydrolases"/>
    <property type="match status" value="2"/>
</dbReference>
<dbReference type="SUPFAM" id="SSF52540">
    <property type="entry name" value="P-loop containing nucleoside triphosphate hydrolases"/>
    <property type="match status" value="1"/>
</dbReference>
<dbReference type="GO" id="GO:0016787">
    <property type="term" value="F:hydrolase activity"/>
    <property type="evidence" value="ECO:0007669"/>
    <property type="project" value="InterPro"/>
</dbReference>
<dbReference type="SMART" id="SM00487">
    <property type="entry name" value="DEXDc"/>
    <property type="match status" value="1"/>
</dbReference>
<organism evidence="3 4">
    <name type="scientific">Desulforamulus reducens (strain ATCC BAA-1160 / DSM 100696 / MI-1)</name>
    <name type="common">Desulfotomaculum reducens</name>
    <dbReference type="NCBI Taxonomy" id="349161"/>
    <lineage>
        <taxon>Bacteria</taxon>
        <taxon>Bacillati</taxon>
        <taxon>Bacillota</taxon>
        <taxon>Clostridia</taxon>
        <taxon>Eubacteriales</taxon>
        <taxon>Peptococcaceae</taxon>
        <taxon>Desulforamulus</taxon>
    </lineage>
</organism>
<dbReference type="SMART" id="SM00490">
    <property type="entry name" value="HELICc"/>
    <property type="match status" value="1"/>
</dbReference>
<evidence type="ECO:0000313" key="3">
    <source>
        <dbReference type="EMBL" id="ABO51126.1"/>
    </source>
</evidence>
<reference evidence="3 4" key="1">
    <citation type="submission" date="2007-03" db="EMBL/GenBank/DDBJ databases">
        <title>Complete sequence of Desulfotomaculum reducens MI-1.</title>
        <authorList>
            <consortium name="US DOE Joint Genome Institute"/>
            <person name="Copeland A."/>
            <person name="Lucas S."/>
            <person name="Lapidus A."/>
            <person name="Barry K."/>
            <person name="Detter J.C."/>
            <person name="Glavina del Rio T."/>
            <person name="Hammon N."/>
            <person name="Israni S."/>
            <person name="Dalin E."/>
            <person name="Tice H."/>
            <person name="Pitluck S."/>
            <person name="Sims D."/>
            <person name="Brettin T."/>
            <person name="Bruce D."/>
            <person name="Han C."/>
            <person name="Tapia R."/>
            <person name="Schmutz J."/>
            <person name="Larimer F."/>
            <person name="Land M."/>
            <person name="Hauser L."/>
            <person name="Kyrpides N."/>
            <person name="Kim E."/>
            <person name="Tebo B.M."/>
            <person name="Richardson P."/>
        </authorList>
    </citation>
    <scope>NUCLEOTIDE SEQUENCE [LARGE SCALE GENOMIC DNA]</scope>
    <source>
        <strain evidence="3 4">MI-1</strain>
    </source>
</reference>
<dbReference type="InterPro" id="IPR050742">
    <property type="entry name" value="Helicase_Restrict-Modif_Enz"/>
</dbReference>
<evidence type="ECO:0000259" key="2">
    <source>
        <dbReference type="PROSITE" id="PS51194"/>
    </source>
</evidence>
<dbReference type="Pfam" id="PF04851">
    <property type="entry name" value="ResIII"/>
    <property type="match status" value="1"/>
</dbReference>
<keyword evidence="4" id="KW-1185">Reference proteome</keyword>
<dbReference type="InterPro" id="IPR006935">
    <property type="entry name" value="Helicase/UvrB_N"/>
</dbReference>
<dbReference type="EMBL" id="CP000612">
    <property type="protein sequence ID" value="ABO51126.1"/>
    <property type="molecule type" value="Genomic_DNA"/>
</dbReference>